<dbReference type="AlphaFoldDB" id="A0A4C1UC75"/>
<dbReference type="FunFam" id="2.40.30.10:FF:000026">
    <property type="entry name" value="Eukaryotic translation initiation factor 5B"/>
    <property type="match status" value="1"/>
</dbReference>
<evidence type="ECO:0000256" key="1">
    <source>
        <dbReference type="ARBA" id="ARBA00022741"/>
    </source>
</evidence>
<dbReference type="Proteomes" id="UP000299102">
    <property type="component" value="Unassembled WGS sequence"/>
</dbReference>
<dbReference type="InterPro" id="IPR023115">
    <property type="entry name" value="TIF_IF2_dom3"/>
</dbReference>
<dbReference type="InterPro" id="IPR036925">
    <property type="entry name" value="TIF_IF2_dom3_sf"/>
</dbReference>
<name>A0A4C1UC75_EUMVA</name>
<dbReference type="EMBL" id="BGZK01000153">
    <property type="protein sequence ID" value="GBP23730.1"/>
    <property type="molecule type" value="Genomic_DNA"/>
</dbReference>
<dbReference type="InterPro" id="IPR029459">
    <property type="entry name" value="EFTU-type"/>
</dbReference>
<evidence type="ECO:0000259" key="3">
    <source>
        <dbReference type="Pfam" id="PF11987"/>
    </source>
</evidence>
<reference evidence="5 6" key="1">
    <citation type="journal article" date="2019" name="Commun. Biol.">
        <title>The bagworm genome reveals a unique fibroin gene that provides high tensile strength.</title>
        <authorList>
            <person name="Kono N."/>
            <person name="Nakamura H."/>
            <person name="Ohtoshi R."/>
            <person name="Tomita M."/>
            <person name="Numata K."/>
            <person name="Arakawa K."/>
        </authorList>
    </citation>
    <scope>NUCLEOTIDE SEQUENCE [LARGE SCALE GENOMIC DNA]</scope>
</reference>
<organism evidence="5 6">
    <name type="scientific">Eumeta variegata</name>
    <name type="common">Bagworm moth</name>
    <name type="synonym">Eumeta japonica</name>
    <dbReference type="NCBI Taxonomy" id="151549"/>
    <lineage>
        <taxon>Eukaryota</taxon>
        <taxon>Metazoa</taxon>
        <taxon>Ecdysozoa</taxon>
        <taxon>Arthropoda</taxon>
        <taxon>Hexapoda</taxon>
        <taxon>Insecta</taxon>
        <taxon>Pterygota</taxon>
        <taxon>Neoptera</taxon>
        <taxon>Endopterygota</taxon>
        <taxon>Lepidoptera</taxon>
        <taxon>Glossata</taxon>
        <taxon>Ditrysia</taxon>
        <taxon>Tineoidea</taxon>
        <taxon>Psychidae</taxon>
        <taxon>Oiketicinae</taxon>
        <taxon>Eumeta</taxon>
    </lineage>
</organism>
<evidence type="ECO:0000313" key="5">
    <source>
        <dbReference type="EMBL" id="GBP23730.1"/>
    </source>
</evidence>
<keyword evidence="5" id="KW-0648">Protein biosynthesis</keyword>
<dbReference type="PANTHER" id="PTHR43381:SF4">
    <property type="entry name" value="EUKARYOTIC TRANSLATION INITIATION FACTOR 5B"/>
    <property type="match status" value="1"/>
</dbReference>
<evidence type="ECO:0000313" key="6">
    <source>
        <dbReference type="Proteomes" id="UP000299102"/>
    </source>
</evidence>
<dbReference type="GO" id="GO:0005739">
    <property type="term" value="C:mitochondrion"/>
    <property type="evidence" value="ECO:0007669"/>
    <property type="project" value="TreeGrafter"/>
</dbReference>
<comment type="caution">
    <text evidence="5">The sequence shown here is derived from an EMBL/GenBank/DDBJ whole genome shotgun (WGS) entry which is preliminary data.</text>
</comment>
<dbReference type="Gene3D" id="3.40.50.10050">
    <property type="entry name" value="Translation initiation factor IF- 2, domain 3"/>
    <property type="match status" value="1"/>
</dbReference>
<dbReference type="Gene3D" id="2.40.30.10">
    <property type="entry name" value="Translation factors"/>
    <property type="match status" value="1"/>
</dbReference>
<proteinExistence type="predicted"/>
<sequence length="201" mass="23042">MKASAMLEHDSQYATILAFDVKIERDAQEMADQLGVKIFAADIIYHLFDKFMAYREELKQKKREEFKNIAVFPCKMKVLPQFVFNSRDPIVCGVMVEAGIVKEGTPICVPSKEFVELGVVTSIEVNHKQVETARKGQEVCIKIEPIPGESPKMFGRHFDETDFLVSKKRTKDRSLWHPLVDHGPRRFHVIDIDPLNPISQI</sequence>
<feature type="domain" description="Elongation factor Tu-type" evidence="4">
    <location>
        <begin position="73"/>
        <end position="164"/>
    </location>
</feature>
<dbReference type="CDD" id="cd16266">
    <property type="entry name" value="IF2_aeIF5B_IV"/>
    <property type="match status" value="1"/>
</dbReference>
<keyword evidence="6" id="KW-1185">Reference proteome</keyword>
<protein>
    <submittedName>
        <fullName evidence="5">Eukaryotic translation initiation factor 5B</fullName>
    </submittedName>
</protein>
<keyword evidence="5" id="KW-0396">Initiation factor</keyword>
<dbReference type="SUPFAM" id="SSF50447">
    <property type="entry name" value="Translation proteins"/>
    <property type="match status" value="1"/>
</dbReference>
<keyword evidence="2" id="KW-0342">GTP-binding</keyword>
<dbReference type="InterPro" id="IPR015760">
    <property type="entry name" value="TIF_IF2"/>
</dbReference>
<evidence type="ECO:0000259" key="4">
    <source>
        <dbReference type="Pfam" id="PF14578"/>
    </source>
</evidence>
<dbReference type="Pfam" id="PF14578">
    <property type="entry name" value="GTP_EFTU_D4"/>
    <property type="match status" value="1"/>
</dbReference>
<dbReference type="Pfam" id="PF11987">
    <property type="entry name" value="IF-2"/>
    <property type="match status" value="1"/>
</dbReference>
<dbReference type="PANTHER" id="PTHR43381">
    <property type="entry name" value="TRANSLATION INITIATION FACTOR IF-2-RELATED"/>
    <property type="match status" value="1"/>
</dbReference>
<keyword evidence="1" id="KW-0547">Nucleotide-binding</keyword>
<feature type="domain" description="Translation initiation factor IF- 2" evidence="3">
    <location>
        <begin position="9"/>
        <end position="51"/>
    </location>
</feature>
<dbReference type="GO" id="GO:0003743">
    <property type="term" value="F:translation initiation factor activity"/>
    <property type="evidence" value="ECO:0007669"/>
    <property type="project" value="UniProtKB-KW"/>
</dbReference>
<evidence type="ECO:0000256" key="2">
    <source>
        <dbReference type="ARBA" id="ARBA00023134"/>
    </source>
</evidence>
<dbReference type="InterPro" id="IPR009000">
    <property type="entry name" value="Transl_B-barrel_sf"/>
</dbReference>
<dbReference type="OrthoDB" id="4928at2759"/>
<dbReference type="SUPFAM" id="SSF52156">
    <property type="entry name" value="Initiation factor IF2/eIF5b, domain 3"/>
    <property type="match status" value="1"/>
</dbReference>
<accession>A0A4C1UC75</accession>
<dbReference type="GO" id="GO:0005525">
    <property type="term" value="F:GTP binding"/>
    <property type="evidence" value="ECO:0007669"/>
    <property type="project" value="UniProtKB-KW"/>
</dbReference>
<gene>
    <name evidence="5" type="primary">Eif5b</name>
    <name evidence="5" type="ORF">EVAR_13686_1</name>
</gene>
<dbReference type="STRING" id="151549.A0A4C1UC75"/>